<dbReference type="InterPro" id="IPR001451">
    <property type="entry name" value="Hexapep"/>
</dbReference>
<accession>A0A942U577</accession>
<dbReference type="InterPro" id="IPR011004">
    <property type="entry name" value="Trimer_LpxA-like_sf"/>
</dbReference>
<evidence type="ECO:0000313" key="1">
    <source>
        <dbReference type="EMBL" id="MBS4212613.1"/>
    </source>
</evidence>
<protein>
    <recommendedName>
        <fullName evidence="3">Serine acetyltransferase</fullName>
    </recommendedName>
</protein>
<dbReference type="EMBL" id="JAGYPF010000002">
    <property type="protein sequence ID" value="MBS4212613.1"/>
    <property type="molecule type" value="Genomic_DNA"/>
</dbReference>
<name>A0A942U577_9BACI</name>
<dbReference type="Pfam" id="PF00132">
    <property type="entry name" value="Hexapep"/>
    <property type="match status" value="1"/>
</dbReference>
<evidence type="ECO:0000313" key="2">
    <source>
        <dbReference type="Proteomes" id="UP000679749"/>
    </source>
</evidence>
<dbReference type="RefSeq" id="WP_213117152.1">
    <property type="nucleotide sequence ID" value="NZ_JAGYPF010000002.1"/>
</dbReference>
<proteinExistence type="predicted"/>
<comment type="caution">
    <text evidence="1">The sequence shown here is derived from an EMBL/GenBank/DDBJ whole genome shotgun (WGS) entry which is preliminary data.</text>
</comment>
<evidence type="ECO:0008006" key="3">
    <source>
        <dbReference type="Google" id="ProtNLM"/>
    </source>
</evidence>
<reference evidence="1" key="1">
    <citation type="submission" date="2021-05" db="EMBL/GenBank/DDBJ databases">
        <title>Novel Bacillus species.</title>
        <authorList>
            <person name="Liu G."/>
        </authorList>
    </citation>
    <scope>NUCLEOTIDE SEQUENCE</scope>
    <source>
        <strain evidence="1">FJAT-49825</strain>
    </source>
</reference>
<organism evidence="1 2">
    <name type="scientific">Neobacillus rhizophilus</name>
    <dbReference type="NCBI Taxonomy" id="2833579"/>
    <lineage>
        <taxon>Bacteria</taxon>
        <taxon>Bacillati</taxon>
        <taxon>Bacillota</taxon>
        <taxon>Bacilli</taxon>
        <taxon>Bacillales</taxon>
        <taxon>Bacillaceae</taxon>
        <taxon>Neobacillus</taxon>
    </lineage>
</organism>
<dbReference type="SUPFAM" id="SSF51161">
    <property type="entry name" value="Trimeric LpxA-like enzymes"/>
    <property type="match status" value="1"/>
</dbReference>
<gene>
    <name evidence="1" type="ORF">KHA99_09160</name>
</gene>
<dbReference type="AlphaFoldDB" id="A0A942U577"/>
<dbReference type="Proteomes" id="UP000679749">
    <property type="component" value="Unassembled WGS sequence"/>
</dbReference>
<sequence length="232" mass="26199">MLKMSLSIDDLQAYVFHQLKHFFPDNRLSPKEKRFTQSIHQALERTEYCFRHVSLKSFHDNGTTFFSHLHSDQYTLFLWYLSNSAWKEFSDTELASKIFYLNKTLNGVVCMFDAQMPDIFLIVHGGGIVLGKASYSDFFVCYQGCTVGAINGVYPVLGKGVALAPQSTIIGDCKVGDHVTIGNNAVLRNKSLNSGSLYFRHTETGQHVVEQSRKPWAQTFFNVPIPLDGVET</sequence>
<keyword evidence="2" id="KW-1185">Reference proteome</keyword>
<dbReference type="Gene3D" id="2.160.10.10">
    <property type="entry name" value="Hexapeptide repeat proteins"/>
    <property type="match status" value="1"/>
</dbReference>